<dbReference type="GO" id="GO:0030665">
    <property type="term" value="C:clathrin-coated vesicle membrane"/>
    <property type="evidence" value="ECO:0007669"/>
    <property type="project" value="UniProtKB-SubCell"/>
</dbReference>
<accession>A0A7L1V4Y2</accession>
<dbReference type="GO" id="GO:0005794">
    <property type="term" value="C:Golgi apparatus"/>
    <property type="evidence" value="ECO:0007669"/>
    <property type="project" value="UniProtKB-SubCell"/>
</dbReference>
<evidence type="ECO:0000259" key="12">
    <source>
        <dbReference type="SMART" id="SM01355"/>
    </source>
</evidence>
<feature type="non-terminal residue" evidence="13">
    <location>
        <position position="1"/>
    </location>
</feature>
<feature type="non-terminal residue" evidence="13">
    <location>
        <position position="1071"/>
    </location>
</feature>
<dbReference type="GO" id="GO:0016192">
    <property type="term" value="P:vesicle-mediated transport"/>
    <property type="evidence" value="ECO:0007669"/>
    <property type="project" value="InterPro"/>
</dbReference>
<comment type="subcellular location">
    <subcellularLocation>
        <location evidence="1">Cytoplasmic vesicle</location>
        <location evidence="1">Clathrin-coated vesicle membrane</location>
        <topology evidence="1">Peripheral membrane protein</topology>
        <orientation evidence="1">Cytoplasmic side</orientation>
    </subcellularLocation>
    <subcellularLocation>
        <location evidence="2">Golgi apparatus</location>
    </subcellularLocation>
</comment>
<comment type="caution">
    <text evidence="13">The sequence shown here is derived from an EMBL/GenBank/DDBJ whole genome shotgun (WGS) entry which is preliminary data.</text>
</comment>
<feature type="compositionally biased region" description="Low complexity" evidence="11">
    <location>
        <begin position="698"/>
        <end position="712"/>
    </location>
</feature>
<sequence>MAASPAYGEEKGGSSSLGEPEYGHDPASGGIFSSDYKRHDDLKEMLDSNKDSLKLEAMKRIVAMIARGKNASDLFPAVVKNVACKNIEVKKLVYVYLVRYAEEQQDLALLSISTFQRGLKDPNQLIRASALRVLSSIRVPIIVPIMMLAIKEAASDMSPYVRKTAAHAIPKLYSLDSDQKDQLIEVIEKLLADKTTLVAGSVVMAFEEVCPERIDLIHKNYRKLCNLLIDVEEWGQVVIINMLTRYARTQFLSPNQNESLLEENTEKAFYGSEEEDAKDAKAEAASLAKRKPYVMDPDHRLLLRNTKPLLQSRNAAVVMAVAQLYFHLAPKAEVGVIAKALVRLLRSHSEVQYVVLQNVATMSIKRRGMFEPYLKSFYIRSTDPTQIKILKLEVLTNLANETNISIILREFQTYIRSMDKDFVAATIQAIGRCATNIGKVRDTCLNGLVQLLSNRDELVVAESVVVIKKLLQMQPAQHSEIIKHMAKLTDNIQVPMARASILWLIGEYCEHVPKIAPDVLRKMAKSFTNEEDIVKLQVINLAAKLYLTNSKQSKLLTQYVLNLAKYDQNYDIRDRARFIRQLIVPTEKSGALNKYAKKLFLAQKPAPILESSFKDRDHFQLGSLSHLLNAKAVGYQELPDWPDEAPDPSVRNVEVPEWTKCTSREKRKEKVEKPFYSDSEGESGPTESADSEPESGSEENGSSSSSGSSSSGTEEEEEDEEEDSGEHPSEEEEEEEGAKKAKKKAPQGRKGRAETSSEEASTSESSSSGSDSGSEAEAKQRKAPPSSKASHKEISLLDLDDFTPPPPQPVPSSSVISTSLVTDLEGLTLTDTSLTPTLLSPAFSAVKTYELLHRMAGEGLAVEYCFSRRPFPGDPHMVAIQIQISNNTDTEVKNLRVNEPKPLSGMRIQEFPEIERLAPGDTASVVMGIDFCDSTQAANFQLCTHTRQFYVSIQPPVGELMAPVFMSENEFKKEQGKLMGMSEITEKLTLPEKCRSDHTIVQQVTSAANVGRVPCGASNEYRFAAKTVTSGSLVLITLERREGSMAQLTINSEKMVIGTMLVKDIIQALAQ</sequence>
<proteinExistence type="inferred from homology"/>
<dbReference type="Proteomes" id="UP000583915">
    <property type="component" value="Unassembled WGS sequence"/>
</dbReference>
<dbReference type="SMART" id="SM01355">
    <property type="entry name" value="AP3B1_C"/>
    <property type="match status" value="1"/>
</dbReference>
<dbReference type="PIRSF" id="PIRSF037096">
    <property type="entry name" value="AP3_complex_beta"/>
    <property type="match status" value="1"/>
</dbReference>
<dbReference type="EMBL" id="VXBS01004540">
    <property type="protein sequence ID" value="NXO80370.1"/>
    <property type="molecule type" value="Genomic_DNA"/>
</dbReference>
<dbReference type="SUPFAM" id="SSF48371">
    <property type="entry name" value="ARM repeat"/>
    <property type="match status" value="1"/>
</dbReference>
<feature type="compositionally biased region" description="Basic residues" evidence="11">
    <location>
        <begin position="740"/>
        <end position="750"/>
    </location>
</feature>
<evidence type="ECO:0000256" key="8">
    <source>
        <dbReference type="ARBA" id="ARBA00023136"/>
    </source>
</evidence>
<dbReference type="InterPro" id="IPR026740">
    <property type="entry name" value="AP3_beta"/>
</dbReference>
<dbReference type="InterPro" id="IPR056314">
    <property type="entry name" value="AP3B1/2_C"/>
</dbReference>
<name>A0A7L1V4Y2_SITEU</name>
<feature type="domain" description="AP-3 complex subunit beta C-terminal" evidence="12">
    <location>
        <begin position="789"/>
        <end position="936"/>
    </location>
</feature>
<evidence type="ECO:0000256" key="7">
    <source>
        <dbReference type="ARBA" id="ARBA00023034"/>
    </source>
</evidence>
<dbReference type="GO" id="GO:0030123">
    <property type="term" value="C:AP-3 adaptor complex"/>
    <property type="evidence" value="ECO:0007669"/>
    <property type="project" value="InterPro"/>
</dbReference>
<dbReference type="AlphaFoldDB" id="A0A7L1V4Y2"/>
<feature type="region of interest" description="Disordered" evidence="11">
    <location>
        <begin position="664"/>
        <end position="792"/>
    </location>
</feature>
<dbReference type="InterPro" id="IPR002553">
    <property type="entry name" value="Clathrin/coatomer_adapt-like_N"/>
</dbReference>
<dbReference type="InterPro" id="IPR026739">
    <property type="entry name" value="AP_beta"/>
</dbReference>
<evidence type="ECO:0000313" key="14">
    <source>
        <dbReference type="Proteomes" id="UP000583915"/>
    </source>
</evidence>
<evidence type="ECO:0000256" key="3">
    <source>
        <dbReference type="ARBA" id="ARBA00006613"/>
    </source>
</evidence>
<evidence type="ECO:0000256" key="1">
    <source>
        <dbReference type="ARBA" id="ARBA00004145"/>
    </source>
</evidence>
<organism evidence="13 14">
    <name type="scientific">Sitta europaea</name>
    <name type="common">Eurasian nuthatch</name>
    <dbReference type="NCBI Taxonomy" id="50251"/>
    <lineage>
        <taxon>Eukaryota</taxon>
        <taxon>Metazoa</taxon>
        <taxon>Chordata</taxon>
        <taxon>Craniata</taxon>
        <taxon>Vertebrata</taxon>
        <taxon>Euteleostomi</taxon>
        <taxon>Archelosauria</taxon>
        <taxon>Archosauria</taxon>
        <taxon>Dinosauria</taxon>
        <taxon>Saurischia</taxon>
        <taxon>Theropoda</taxon>
        <taxon>Coelurosauria</taxon>
        <taxon>Aves</taxon>
        <taxon>Neognathae</taxon>
        <taxon>Neoaves</taxon>
        <taxon>Telluraves</taxon>
        <taxon>Australaves</taxon>
        <taxon>Passeriformes</taxon>
        <taxon>Sittidae</taxon>
        <taxon>Sitta</taxon>
    </lineage>
</organism>
<keyword evidence="6" id="KW-0653">Protein transport</keyword>
<evidence type="ECO:0000256" key="5">
    <source>
        <dbReference type="ARBA" id="ARBA00022553"/>
    </source>
</evidence>
<feature type="compositionally biased region" description="Acidic residues" evidence="11">
    <location>
        <begin position="713"/>
        <end position="736"/>
    </location>
</feature>
<dbReference type="Pfam" id="PF01602">
    <property type="entry name" value="Adaptin_N"/>
    <property type="match status" value="1"/>
</dbReference>
<evidence type="ECO:0000256" key="2">
    <source>
        <dbReference type="ARBA" id="ARBA00004555"/>
    </source>
</evidence>
<feature type="compositionally biased region" description="Low complexity" evidence="11">
    <location>
        <begin position="758"/>
        <end position="775"/>
    </location>
</feature>
<evidence type="ECO:0000256" key="4">
    <source>
        <dbReference type="ARBA" id="ARBA00022448"/>
    </source>
</evidence>
<dbReference type="Pfam" id="PF24080">
    <property type="entry name" value="AP3B1_C_2"/>
    <property type="match status" value="1"/>
</dbReference>
<evidence type="ECO:0000313" key="13">
    <source>
        <dbReference type="EMBL" id="NXO80370.1"/>
    </source>
</evidence>
<reference evidence="13 14" key="1">
    <citation type="submission" date="2019-09" db="EMBL/GenBank/DDBJ databases">
        <title>Bird 10,000 Genomes (B10K) Project - Family phase.</title>
        <authorList>
            <person name="Zhang G."/>
        </authorList>
    </citation>
    <scope>NUCLEOTIDE SEQUENCE [LARGE SCALE GENOMIC DNA]</scope>
    <source>
        <strain evidence="13">B10K-DU-002-25</strain>
        <tissue evidence="13">Muscle</tissue>
    </source>
</reference>
<dbReference type="InterPro" id="IPR011989">
    <property type="entry name" value="ARM-like"/>
</dbReference>
<keyword evidence="5" id="KW-0597">Phosphoprotein</keyword>
<keyword evidence="4" id="KW-0813">Transport</keyword>
<keyword evidence="7" id="KW-0333">Golgi apparatus</keyword>
<evidence type="ECO:0000256" key="11">
    <source>
        <dbReference type="SAM" id="MobiDB-lite"/>
    </source>
</evidence>
<dbReference type="Pfam" id="PF14796">
    <property type="entry name" value="AP3B1_C"/>
    <property type="match status" value="1"/>
</dbReference>
<keyword evidence="14" id="KW-1185">Reference proteome</keyword>
<keyword evidence="9" id="KW-0968">Cytoplasmic vesicle</keyword>
<dbReference type="GO" id="GO:0006886">
    <property type="term" value="P:intracellular protein transport"/>
    <property type="evidence" value="ECO:0007669"/>
    <property type="project" value="InterPro"/>
</dbReference>
<comment type="function">
    <text evidence="10">Subunit of non-clathrin- and clathrin-associated adaptor protein complex 3 (AP-3) that plays a role in protein sorting in the late-Golgi/trans-Golgi network (TGN) and/or endosomes. The AP complexes mediate both the recruitment of clathrin to membranes and the recognition of sorting signals within the cytosolic tails of transmembrane cargo molecules. AP-3 appears to be involved in the sorting of a subset of transmembrane proteins targeted to lysosomes and lysosome-related organelles. In concert with the BLOC-1 complex, AP-3 is required to target cargos into vesicles assembled at cell bodies for delivery into neurites and nerve terminals.</text>
</comment>
<feature type="compositionally biased region" description="Basic and acidic residues" evidence="11">
    <location>
        <begin position="664"/>
        <end position="675"/>
    </location>
</feature>
<protein>
    <submittedName>
        <fullName evidence="13">AP3B2 protein</fullName>
    </submittedName>
</protein>
<feature type="region of interest" description="Disordered" evidence="11">
    <location>
        <begin position="1"/>
        <end position="33"/>
    </location>
</feature>
<dbReference type="PANTHER" id="PTHR11134">
    <property type="entry name" value="ADAPTOR COMPLEX SUBUNIT BETA FAMILY MEMBER"/>
    <property type="match status" value="1"/>
</dbReference>
<comment type="similarity">
    <text evidence="3">Belongs to the adaptor complexes large subunit family.</text>
</comment>
<evidence type="ECO:0000256" key="10">
    <source>
        <dbReference type="ARBA" id="ARBA00023570"/>
    </source>
</evidence>
<gene>
    <name evidence="13" type="primary">Ap3b2</name>
    <name evidence="13" type="ORF">SITEUR_R07776</name>
</gene>
<dbReference type="Gene3D" id="1.25.10.10">
    <property type="entry name" value="Leucine-rich Repeat Variant"/>
    <property type="match status" value="1"/>
</dbReference>
<dbReference type="InterPro" id="IPR029390">
    <property type="entry name" value="AP3B_C"/>
</dbReference>
<evidence type="ECO:0000256" key="6">
    <source>
        <dbReference type="ARBA" id="ARBA00022927"/>
    </source>
</evidence>
<evidence type="ECO:0000256" key="9">
    <source>
        <dbReference type="ARBA" id="ARBA00023329"/>
    </source>
</evidence>
<dbReference type="InterPro" id="IPR016024">
    <property type="entry name" value="ARM-type_fold"/>
</dbReference>
<keyword evidence="8" id="KW-0472">Membrane</keyword>